<evidence type="ECO:0000256" key="1">
    <source>
        <dbReference type="SAM" id="SignalP"/>
    </source>
</evidence>
<gene>
    <name evidence="2" type="ORF">JIN81_12760</name>
</gene>
<keyword evidence="3" id="KW-1185">Reference proteome</keyword>
<dbReference type="RefSeq" id="WP_200280180.1">
    <property type="nucleotide sequence ID" value="NZ_JAENII010000009.1"/>
</dbReference>
<comment type="caution">
    <text evidence="2">The sequence shown here is derived from an EMBL/GenBank/DDBJ whole genome shotgun (WGS) entry which is preliminary data.</text>
</comment>
<keyword evidence="1" id="KW-0732">Signal</keyword>
<feature type="chain" id="PRO_5037290511" evidence="1">
    <location>
        <begin position="26"/>
        <end position="238"/>
    </location>
</feature>
<reference evidence="2" key="1">
    <citation type="submission" date="2021-01" db="EMBL/GenBank/DDBJ databases">
        <title>Modified the classification status of verrucomicrobia.</title>
        <authorList>
            <person name="Feng X."/>
        </authorList>
    </citation>
    <scope>NUCLEOTIDE SEQUENCE</scope>
    <source>
        <strain evidence="2">KCTC 22201</strain>
    </source>
</reference>
<dbReference type="Proteomes" id="UP000658278">
    <property type="component" value="Unassembled WGS sequence"/>
</dbReference>
<protein>
    <submittedName>
        <fullName evidence="2">Uncharacterized protein</fullName>
    </submittedName>
</protein>
<accession>A0A934RGG1</accession>
<dbReference type="AlphaFoldDB" id="A0A934RGG1"/>
<organism evidence="2 3">
    <name type="scientific">Haloferula rosea</name>
    <dbReference type="NCBI Taxonomy" id="490093"/>
    <lineage>
        <taxon>Bacteria</taxon>
        <taxon>Pseudomonadati</taxon>
        <taxon>Verrucomicrobiota</taxon>
        <taxon>Verrucomicrobiia</taxon>
        <taxon>Verrucomicrobiales</taxon>
        <taxon>Verrucomicrobiaceae</taxon>
        <taxon>Haloferula</taxon>
    </lineage>
</organism>
<dbReference type="EMBL" id="JAENII010000009">
    <property type="protein sequence ID" value="MBK1827895.1"/>
    <property type="molecule type" value="Genomic_DNA"/>
</dbReference>
<evidence type="ECO:0000313" key="2">
    <source>
        <dbReference type="EMBL" id="MBK1827895.1"/>
    </source>
</evidence>
<evidence type="ECO:0000313" key="3">
    <source>
        <dbReference type="Proteomes" id="UP000658278"/>
    </source>
</evidence>
<name>A0A934RGG1_9BACT</name>
<proteinExistence type="predicted"/>
<feature type="signal peptide" evidence="1">
    <location>
        <begin position="1"/>
        <end position="25"/>
    </location>
</feature>
<sequence>MKTRSLHASLGAALLFLAATSMSHAREIRAMFIQPPQDAPQTVHLHSGKKSFELELPSRSLSPEVKVPNGELVFAVLPEALAAGATPPEGAPTVTIPESWSRCILLFFPDPKNPVVPARIMPVDGSTARFPKGDTLIYNVSSATMVGKFGDKVVSVKPGKTGVVKPPRDSFGAYPVAIDCILKGSKDRKAVCRTNWQHDPEARQILFVTPPSPGNKVPRVWGVLDHETAKEAKNAKGS</sequence>